<evidence type="ECO:0000313" key="1">
    <source>
        <dbReference type="EMBL" id="BBK68172.1"/>
    </source>
</evidence>
<dbReference type="AlphaFoldDB" id="A0A5S9I527"/>
<accession>A0A5S9I527</accession>
<name>A0A5S9I527_STAAU</name>
<gene>
    <name evidence="1" type="ORF">TMSFP482_20280</name>
</gene>
<sequence length="59" mass="7285">MNYKYEQVRIVYAFYKEFEQCMAQLLKLFINWYNGRVNLKGNMYKCKRDNLDAINFLKC</sequence>
<dbReference type="EMBL" id="AP019713">
    <property type="protein sequence ID" value="BBK68172.1"/>
    <property type="molecule type" value="Genomic_DNA"/>
</dbReference>
<reference evidence="1" key="1">
    <citation type="submission" date="2019-06" db="EMBL/GenBank/DDBJ databases">
        <title>A novel staphylococcal enterotoxin, SE02, involved in a staphylococcal food poisoning outbreak that occurred in Tokyo in 2004.</title>
        <authorList>
            <person name="Suzuki Y."/>
            <person name="Kubota H."/>
            <person name="Kato R."/>
            <person name="Sadamasu K."/>
        </authorList>
    </citation>
    <scope>NUCLEOTIDE SEQUENCE</scope>
    <source>
        <strain evidence="1">Tokyo12482</strain>
    </source>
</reference>
<proteinExistence type="predicted"/>
<organism evidence="1">
    <name type="scientific">Staphylococcus aureus</name>
    <dbReference type="NCBI Taxonomy" id="1280"/>
    <lineage>
        <taxon>Bacteria</taxon>
        <taxon>Bacillati</taxon>
        <taxon>Bacillota</taxon>
        <taxon>Bacilli</taxon>
        <taxon>Bacillales</taxon>
        <taxon>Staphylococcaceae</taxon>
        <taxon>Staphylococcus</taxon>
    </lineage>
</organism>
<protein>
    <submittedName>
        <fullName evidence="1">Uncharacterized protein</fullName>
    </submittedName>
</protein>